<evidence type="ECO:0000313" key="6">
    <source>
        <dbReference type="Proteomes" id="UP001589834"/>
    </source>
</evidence>
<keyword evidence="2 4" id="KW-0808">Transferase</keyword>
<dbReference type="RefSeq" id="WP_377485096.1">
    <property type="nucleotide sequence ID" value="NZ_JBHLTN010000044.1"/>
</dbReference>
<dbReference type="InterPro" id="IPR016181">
    <property type="entry name" value="Acyl_CoA_acyltransferase"/>
</dbReference>
<comment type="caution">
    <text evidence="5">The sequence shown here is derived from an EMBL/GenBank/DDBJ whole genome shotgun (WGS) entry which is preliminary data.</text>
</comment>
<organism evidence="5 6">
    <name type="scientific">Ottowia pentelensis</name>
    <dbReference type="NCBI Taxonomy" id="511108"/>
    <lineage>
        <taxon>Bacteria</taxon>
        <taxon>Pseudomonadati</taxon>
        <taxon>Pseudomonadota</taxon>
        <taxon>Betaproteobacteria</taxon>
        <taxon>Burkholderiales</taxon>
        <taxon>Comamonadaceae</taxon>
        <taxon>Ottowia</taxon>
    </lineage>
</organism>
<dbReference type="InterPro" id="IPR042203">
    <property type="entry name" value="Leu/Phe-tRNA_Trfase_C"/>
</dbReference>
<evidence type="ECO:0000256" key="3">
    <source>
        <dbReference type="ARBA" id="ARBA00023315"/>
    </source>
</evidence>
<sequence length="250" mass="26906">MSATPALPVLRPGAPFPPASQAWPEHSPAPGLVAAGGALDVPSLLAAYGSGLFPWFSAGEPILWWSPDPRMVLAPARFRLHRSLRRTLQRFVRDGRCEIRMDSAFDQVITACAQAPRPGQSGTWIGPAMRRAYQALHAAGHAHSVETWVDGRLVAGLYGVGIGRMVFGESMFTTVTDGSKLALAALVAWARHHRLPLIDCQQQTGHLASLGAAPVPRGAFVEQVQALAVQPAPAWQFKPVYWTEMTLGPP</sequence>
<keyword evidence="6" id="KW-1185">Reference proteome</keyword>
<evidence type="ECO:0000313" key="5">
    <source>
        <dbReference type="EMBL" id="MFC0594400.1"/>
    </source>
</evidence>
<accession>A0ABV6PX25</accession>
<evidence type="ECO:0000256" key="4">
    <source>
        <dbReference type="HAMAP-Rule" id="MF_00688"/>
    </source>
</evidence>
<comment type="catalytic activity">
    <reaction evidence="4">
        <text>N-terminal L-arginyl-[protein] + L-leucyl-tRNA(Leu) = N-terminal L-leucyl-L-arginyl-[protein] + tRNA(Leu) + H(+)</text>
        <dbReference type="Rhea" id="RHEA:50416"/>
        <dbReference type="Rhea" id="RHEA-COMP:9613"/>
        <dbReference type="Rhea" id="RHEA-COMP:9622"/>
        <dbReference type="Rhea" id="RHEA-COMP:12672"/>
        <dbReference type="Rhea" id="RHEA-COMP:12673"/>
        <dbReference type="ChEBI" id="CHEBI:15378"/>
        <dbReference type="ChEBI" id="CHEBI:64719"/>
        <dbReference type="ChEBI" id="CHEBI:78442"/>
        <dbReference type="ChEBI" id="CHEBI:78494"/>
        <dbReference type="ChEBI" id="CHEBI:133044"/>
        <dbReference type="EC" id="2.3.2.6"/>
    </reaction>
</comment>
<dbReference type="Proteomes" id="UP001589834">
    <property type="component" value="Unassembled WGS sequence"/>
</dbReference>
<comment type="catalytic activity">
    <reaction evidence="4">
        <text>N-terminal L-lysyl-[protein] + L-leucyl-tRNA(Leu) = N-terminal L-leucyl-L-lysyl-[protein] + tRNA(Leu) + H(+)</text>
        <dbReference type="Rhea" id="RHEA:12340"/>
        <dbReference type="Rhea" id="RHEA-COMP:9613"/>
        <dbReference type="Rhea" id="RHEA-COMP:9622"/>
        <dbReference type="Rhea" id="RHEA-COMP:12670"/>
        <dbReference type="Rhea" id="RHEA-COMP:12671"/>
        <dbReference type="ChEBI" id="CHEBI:15378"/>
        <dbReference type="ChEBI" id="CHEBI:65249"/>
        <dbReference type="ChEBI" id="CHEBI:78442"/>
        <dbReference type="ChEBI" id="CHEBI:78494"/>
        <dbReference type="ChEBI" id="CHEBI:133043"/>
        <dbReference type="EC" id="2.3.2.6"/>
    </reaction>
</comment>
<keyword evidence="1 4" id="KW-0963">Cytoplasm</keyword>
<dbReference type="InterPro" id="IPR004616">
    <property type="entry name" value="Leu/Phe-tRNA_Trfase"/>
</dbReference>
<evidence type="ECO:0000256" key="2">
    <source>
        <dbReference type="ARBA" id="ARBA00022679"/>
    </source>
</evidence>
<dbReference type="NCBIfam" id="TIGR00667">
    <property type="entry name" value="aat"/>
    <property type="match status" value="1"/>
</dbReference>
<dbReference type="InterPro" id="IPR042221">
    <property type="entry name" value="Leu/Phe-tRNA_Trfase_N"/>
</dbReference>
<comment type="catalytic activity">
    <reaction evidence="4">
        <text>L-phenylalanyl-tRNA(Phe) + an N-terminal L-alpha-aminoacyl-[protein] = an N-terminal L-phenylalanyl-L-alpha-aminoacyl-[protein] + tRNA(Phe)</text>
        <dbReference type="Rhea" id="RHEA:43632"/>
        <dbReference type="Rhea" id="RHEA-COMP:9668"/>
        <dbReference type="Rhea" id="RHEA-COMP:9699"/>
        <dbReference type="Rhea" id="RHEA-COMP:10636"/>
        <dbReference type="Rhea" id="RHEA-COMP:10637"/>
        <dbReference type="ChEBI" id="CHEBI:78442"/>
        <dbReference type="ChEBI" id="CHEBI:78531"/>
        <dbReference type="ChEBI" id="CHEBI:78597"/>
        <dbReference type="ChEBI" id="CHEBI:83561"/>
        <dbReference type="EC" id="2.3.2.6"/>
    </reaction>
</comment>
<dbReference type="Pfam" id="PF03588">
    <property type="entry name" value="Leu_Phe_trans"/>
    <property type="match status" value="1"/>
</dbReference>
<reference evidence="5 6" key="1">
    <citation type="submission" date="2024-09" db="EMBL/GenBank/DDBJ databases">
        <authorList>
            <person name="Sun Q."/>
            <person name="Mori K."/>
        </authorList>
    </citation>
    <scope>NUCLEOTIDE SEQUENCE [LARGE SCALE GENOMIC DNA]</scope>
    <source>
        <strain evidence="5 6">NCAIM B.02336</strain>
    </source>
</reference>
<gene>
    <name evidence="4 5" type="primary">aat</name>
    <name evidence="5" type="ORF">ACFFGG_17765</name>
</gene>
<dbReference type="PANTHER" id="PTHR30098">
    <property type="entry name" value="LEUCYL/PHENYLALANYL-TRNA--PROTEIN TRANSFERASE"/>
    <property type="match status" value="1"/>
</dbReference>
<dbReference type="EMBL" id="JBHLTN010000044">
    <property type="protein sequence ID" value="MFC0594400.1"/>
    <property type="molecule type" value="Genomic_DNA"/>
</dbReference>
<dbReference type="Gene3D" id="3.40.630.70">
    <property type="entry name" value="Leucyl/phenylalanyl-tRNA-protein transferase, C-terminal domain"/>
    <property type="match status" value="1"/>
</dbReference>
<dbReference type="GO" id="GO:0008914">
    <property type="term" value="F:leucyl-tRNA--protein transferase activity"/>
    <property type="evidence" value="ECO:0007669"/>
    <property type="project" value="UniProtKB-EC"/>
</dbReference>
<dbReference type="EC" id="2.3.2.6" evidence="4"/>
<protein>
    <recommendedName>
        <fullName evidence="4">Leucyl/phenylalanyl-tRNA--protein transferase</fullName>
        <ecNumber evidence="4">2.3.2.6</ecNumber>
    </recommendedName>
    <alternativeName>
        <fullName evidence="4">L/F-transferase</fullName>
    </alternativeName>
    <alternativeName>
        <fullName evidence="4">Leucyltransferase</fullName>
    </alternativeName>
    <alternativeName>
        <fullName evidence="4">Phenyalanyltransferase</fullName>
    </alternativeName>
</protein>
<dbReference type="SUPFAM" id="SSF55729">
    <property type="entry name" value="Acyl-CoA N-acyltransferases (Nat)"/>
    <property type="match status" value="1"/>
</dbReference>
<dbReference type="Gene3D" id="3.30.70.3550">
    <property type="entry name" value="Leucyl/phenylalanyl-tRNA-protein transferase, N-terminal domain"/>
    <property type="match status" value="1"/>
</dbReference>
<dbReference type="PANTHER" id="PTHR30098:SF2">
    <property type="entry name" value="LEUCYL_PHENYLALANYL-TRNA--PROTEIN TRANSFERASE"/>
    <property type="match status" value="1"/>
</dbReference>
<evidence type="ECO:0000256" key="1">
    <source>
        <dbReference type="ARBA" id="ARBA00022490"/>
    </source>
</evidence>
<comment type="function">
    <text evidence="4">Functions in the N-end rule pathway of protein degradation where it conjugates Leu, Phe and, less efficiently, Met from aminoacyl-tRNAs to the N-termini of proteins containing an N-terminal arginine or lysine.</text>
</comment>
<comment type="subcellular location">
    <subcellularLocation>
        <location evidence="4">Cytoplasm</location>
    </subcellularLocation>
</comment>
<proteinExistence type="inferred from homology"/>
<keyword evidence="3 4" id="KW-0012">Acyltransferase</keyword>
<name>A0ABV6PX25_9BURK</name>
<comment type="similarity">
    <text evidence="4">Belongs to the L/F-transferase family.</text>
</comment>
<dbReference type="HAMAP" id="MF_00688">
    <property type="entry name" value="Leu_Phe_trans"/>
    <property type="match status" value="1"/>
</dbReference>